<evidence type="ECO:0000313" key="3">
    <source>
        <dbReference type="EMBL" id="QKE93914.1"/>
    </source>
</evidence>
<dbReference type="InterPro" id="IPR004360">
    <property type="entry name" value="Glyas_Fos-R_dOase_dom"/>
</dbReference>
<accession>A0A6M8HZC0</accession>
<dbReference type="Gene3D" id="3.10.180.10">
    <property type="entry name" value="2,3-Dihydroxybiphenyl 1,2-Dioxygenase, domain 1"/>
    <property type="match status" value="1"/>
</dbReference>
<dbReference type="CDD" id="cd06587">
    <property type="entry name" value="VOC"/>
    <property type="match status" value="1"/>
</dbReference>
<dbReference type="InterPro" id="IPR013656">
    <property type="entry name" value="PAS_4"/>
</dbReference>
<sequence length="323" mass="35197">MTVKDKHPVCLLDLNANRSVVTPSLQHFPNAKSGIGETAGLSSSAFEYTLLRVLAGNVPHRIYAKDTMGRFIFANGAVARGMGVSDPVELLGKTDFDFYPLELATEYHRQEQATLTYGRSILNQEEHAKYLLLKDEAWMITTKVAVRDETGQIIGLVGINYEVTTQKAAELALQAAHAQAAEVTVRLKATVARLDLEVKERMPRLIGPDFIGIQVADLNAARTFYTKVVGLTVVSNGPPGAVVFDTKPIPFAVRTPVVDLHAVDTLGHGIALWFGCDDALHDHLASRDVLIASPPKDGPFGRYFAFQDPFGYTITAHTVQEAA</sequence>
<dbReference type="Pfam" id="PF08448">
    <property type="entry name" value="PAS_4"/>
    <property type="match status" value="1"/>
</dbReference>
<protein>
    <submittedName>
        <fullName evidence="3">PAS domain-containing protein</fullName>
    </submittedName>
</protein>
<dbReference type="Pfam" id="PF00903">
    <property type="entry name" value="Glyoxalase"/>
    <property type="match status" value="1"/>
</dbReference>
<dbReference type="EMBL" id="CP053712">
    <property type="protein sequence ID" value="QKE93914.1"/>
    <property type="molecule type" value="Genomic_DNA"/>
</dbReference>
<keyword evidence="4" id="KW-1185">Reference proteome</keyword>
<dbReference type="Proteomes" id="UP000500767">
    <property type="component" value="Plasmid unnamed5"/>
</dbReference>
<evidence type="ECO:0000259" key="2">
    <source>
        <dbReference type="PROSITE" id="PS51819"/>
    </source>
</evidence>
<dbReference type="AlphaFoldDB" id="A0A6M8HZC0"/>
<dbReference type="KEGG" id="lck:HN018_27740"/>
<dbReference type="SUPFAM" id="SSF55785">
    <property type="entry name" value="PYP-like sensor domain (PAS domain)"/>
    <property type="match status" value="1"/>
</dbReference>
<geneLocation type="plasmid" evidence="3 4">
    <name>unnamed5</name>
</geneLocation>
<proteinExistence type="predicted"/>
<dbReference type="InterPro" id="IPR037523">
    <property type="entry name" value="VOC_core"/>
</dbReference>
<dbReference type="InterPro" id="IPR000014">
    <property type="entry name" value="PAS"/>
</dbReference>
<evidence type="ECO:0000313" key="4">
    <source>
        <dbReference type="Proteomes" id="UP000500767"/>
    </source>
</evidence>
<dbReference type="SUPFAM" id="SSF54593">
    <property type="entry name" value="Glyoxalase/Bleomycin resistance protein/Dihydroxybiphenyl dioxygenase"/>
    <property type="match status" value="1"/>
</dbReference>
<gene>
    <name evidence="3" type="ORF">HN018_27740</name>
</gene>
<organism evidence="3 4">
    <name type="scientific">Lichenicola cladoniae</name>
    <dbReference type="NCBI Taxonomy" id="1484109"/>
    <lineage>
        <taxon>Bacteria</taxon>
        <taxon>Pseudomonadati</taxon>
        <taxon>Pseudomonadota</taxon>
        <taxon>Alphaproteobacteria</taxon>
        <taxon>Acetobacterales</taxon>
        <taxon>Acetobacteraceae</taxon>
        <taxon>Lichenicola</taxon>
    </lineage>
</organism>
<reference evidence="3 4" key="1">
    <citation type="journal article" date="2014" name="World J. Microbiol. Biotechnol.">
        <title>Biodiversity and physiological characteristics of Antarctic and Arctic lichens-associated bacteria.</title>
        <authorList>
            <person name="Lee Y.M."/>
            <person name="Kim E.H."/>
            <person name="Lee H.K."/>
            <person name="Hong S.G."/>
        </authorList>
    </citation>
    <scope>NUCLEOTIDE SEQUENCE [LARGE SCALE GENOMIC DNA]</scope>
    <source>
        <strain evidence="3 4">PAMC 26569</strain>
        <plasmid evidence="3">unnamed5</plasmid>
    </source>
</reference>
<keyword evidence="3" id="KW-0614">Plasmid</keyword>
<feature type="domain" description="PAC" evidence="1">
    <location>
        <begin position="115"/>
        <end position="175"/>
    </location>
</feature>
<dbReference type="InterPro" id="IPR000700">
    <property type="entry name" value="PAS-assoc_C"/>
</dbReference>
<evidence type="ECO:0000259" key="1">
    <source>
        <dbReference type="PROSITE" id="PS50113"/>
    </source>
</evidence>
<name>A0A6M8HZC0_9PROT</name>
<feature type="domain" description="VOC" evidence="2">
    <location>
        <begin position="207"/>
        <end position="319"/>
    </location>
</feature>
<dbReference type="Gene3D" id="3.30.450.20">
    <property type="entry name" value="PAS domain"/>
    <property type="match status" value="1"/>
</dbReference>
<dbReference type="PROSITE" id="PS51819">
    <property type="entry name" value="VOC"/>
    <property type="match status" value="1"/>
</dbReference>
<dbReference type="InterPro" id="IPR029068">
    <property type="entry name" value="Glyas_Bleomycin-R_OHBP_Dase"/>
</dbReference>
<dbReference type="PROSITE" id="PS50113">
    <property type="entry name" value="PAC"/>
    <property type="match status" value="1"/>
</dbReference>
<dbReference type="InterPro" id="IPR035965">
    <property type="entry name" value="PAS-like_dom_sf"/>
</dbReference>
<dbReference type="NCBIfam" id="TIGR00229">
    <property type="entry name" value="sensory_box"/>
    <property type="match status" value="1"/>
</dbReference>